<dbReference type="InterPro" id="IPR040086">
    <property type="entry name" value="MJ0683-like"/>
</dbReference>
<evidence type="ECO:0000256" key="1">
    <source>
        <dbReference type="ARBA" id="ARBA00022723"/>
    </source>
</evidence>
<dbReference type="STRING" id="767434.Fraau_0013"/>
<keyword evidence="6" id="KW-0456">Lyase</keyword>
<protein>
    <submittedName>
        <fullName evidence="6">DNA repair photolyase</fullName>
    </submittedName>
</protein>
<dbReference type="PANTHER" id="PTHR43432:SF3">
    <property type="entry name" value="SLR0285 PROTEIN"/>
    <property type="match status" value="1"/>
</dbReference>
<evidence type="ECO:0000256" key="4">
    <source>
        <dbReference type="SAM" id="MobiDB-lite"/>
    </source>
</evidence>
<evidence type="ECO:0000256" key="2">
    <source>
        <dbReference type="ARBA" id="ARBA00023004"/>
    </source>
</evidence>
<feature type="domain" description="Radical SAM core" evidence="5">
    <location>
        <begin position="87"/>
        <end position="324"/>
    </location>
</feature>
<keyword evidence="1" id="KW-0479">Metal-binding</keyword>
<dbReference type="Gene3D" id="3.80.30.30">
    <property type="match status" value="1"/>
</dbReference>
<feature type="compositionally biased region" description="Basic and acidic residues" evidence="4">
    <location>
        <begin position="44"/>
        <end position="53"/>
    </location>
</feature>
<feature type="region of interest" description="Disordered" evidence="4">
    <location>
        <begin position="1"/>
        <end position="68"/>
    </location>
</feature>
<dbReference type="SMART" id="SM00729">
    <property type="entry name" value="Elp3"/>
    <property type="match status" value="1"/>
</dbReference>
<dbReference type="InterPro" id="IPR058240">
    <property type="entry name" value="rSAM_sf"/>
</dbReference>
<keyword evidence="3" id="KW-0411">Iron-sulfur</keyword>
<dbReference type="NCBIfam" id="NF033668">
    <property type="entry name" value="rSAM_PA0069"/>
    <property type="match status" value="1"/>
</dbReference>
<dbReference type="HOGENOM" id="CLU_015525_0_0_6"/>
<dbReference type="InterPro" id="IPR006638">
    <property type="entry name" value="Elp3/MiaA/NifB-like_rSAM"/>
</dbReference>
<sequence length="385" mass="43113">MPATRLGVSGSATSNFYHGRMNDKPTPKPLVRGRGLVTNPAGRFEQRHYHAEDDGWPGDGESPQPEQVATRVTIETPRSAISRNDSPDVPFDQAINPYRGCEHGCAYCYARPSHAYLDLSPGLDFETRLTAKTGLAEVLRKELARSGYRPSPINMGSNTDPYQPIERQWGLSREILQLLVECRHPCTIVTKNAMVERDLDLLRQLAAFDGVRVFISVNTLDNRLAARLEPRASAPHRRIQAIRKLARAGIPVGVLVSPIIPAVNDRDIEAIIEKAAEAGADSAGYSTIRLPHELKGLFREWLARHYPQRASHVMSLIQQLHAGRDYDSDFRHRMQGQGLFAQLIRRRFEVAMRQHGLLDRAALVLNTSAFLPPRKRSPQGDLFQT</sequence>
<dbReference type="GO" id="GO:0046872">
    <property type="term" value="F:metal ion binding"/>
    <property type="evidence" value="ECO:0007669"/>
    <property type="project" value="UniProtKB-KW"/>
</dbReference>
<evidence type="ECO:0000256" key="3">
    <source>
        <dbReference type="ARBA" id="ARBA00023014"/>
    </source>
</evidence>
<dbReference type="PROSITE" id="PS51918">
    <property type="entry name" value="RADICAL_SAM"/>
    <property type="match status" value="1"/>
</dbReference>
<dbReference type="GO" id="GO:0016829">
    <property type="term" value="F:lyase activity"/>
    <property type="evidence" value="ECO:0007669"/>
    <property type="project" value="UniProtKB-KW"/>
</dbReference>
<dbReference type="InterPro" id="IPR007197">
    <property type="entry name" value="rSAM"/>
</dbReference>
<name>H8KZ33_FRAAD</name>
<dbReference type="Proteomes" id="UP000005234">
    <property type="component" value="Chromosome"/>
</dbReference>
<evidence type="ECO:0000259" key="5">
    <source>
        <dbReference type="PROSITE" id="PS51918"/>
    </source>
</evidence>
<evidence type="ECO:0000313" key="6">
    <source>
        <dbReference type="EMBL" id="AFC84524.1"/>
    </source>
</evidence>
<dbReference type="SUPFAM" id="SSF102114">
    <property type="entry name" value="Radical SAM enzymes"/>
    <property type="match status" value="1"/>
</dbReference>
<dbReference type="CDD" id="cd01335">
    <property type="entry name" value="Radical_SAM"/>
    <property type="match status" value="1"/>
</dbReference>
<keyword evidence="2" id="KW-0408">Iron</keyword>
<dbReference type="KEGG" id="fau:Fraau_0013"/>
<dbReference type="EMBL" id="CP003350">
    <property type="protein sequence ID" value="AFC84524.1"/>
    <property type="molecule type" value="Genomic_DNA"/>
</dbReference>
<proteinExistence type="predicted"/>
<dbReference type="SFLD" id="SFLDG01084">
    <property type="entry name" value="Uncharacterised_Radical_SAM_Su"/>
    <property type="match status" value="1"/>
</dbReference>
<dbReference type="eggNOG" id="COG1533">
    <property type="taxonomic scope" value="Bacteria"/>
</dbReference>
<dbReference type="Pfam" id="PF04055">
    <property type="entry name" value="Radical_SAM"/>
    <property type="match status" value="1"/>
</dbReference>
<evidence type="ECO:0000313" key="7">
    <source>
        <dbReference type="Proteomes" id="UP000005234"/>
    </source>
</evidence>
<reference evidence="6" key="1">
    <citation type="submission" date="2012-02" db="EMBL/GenBank/DDBJ databases">
        <title>The complete genome of Frateuria aurantia DSM 6220.</title>
        <authorList>
            <consortium name="US DOE Joint Genome Institute (JGI-PGF)"/>
            <person name="Lucas S."/>
            <person name="Copeland A."/>
            <person name="Lapidus A."/>
            <person name="Glavina del Rio T."/>
            <person name="Dalin E."/>
            <person name="Tice H."/>
            <person name="Bruce D."/>
            <person name="Goodwin L."/>
            <person name="Pitluck S."/>
            <person name="Peters L."/>
            <person name="Ovchinnikova G."/>
            <person name="Teshima H."/>
            <person name="Kyrpides N."/>
            <person name="Mavromatis K."/>
            <person name="Ivanova N."/>
            <person name="Brettin T."/>
            <person name="Detter J.C."/>
            <person name="Han C."/>
            <person name="Larimer F."/>
            <person name="Land M."/>
            <person name="Hauser L."/>
            <person name="Markowitz V."/>
            <person name="Cheng J.-F."/>
            <person name="Hugenholtz P."/>
            <person name="Woyke T."/>
            <person name="Wu D."/>
            <person name="Brambilla E."/>
            <person name="Klenk H.-P."/>
            <person name="Eisen J.A."/>
        </authorList>
    </citation>
    <scope>NUCLEOTIDE SEQUENCE</scope>
    <source>
        <strain evidence="6">DSM 6220</strain>
    </source>
</reference>
<dbReference type="SFLD" id="SFLDS00029">
    <property type="entry name" value="Radical_SAM"/>
    <property type="match status" value="1"/>
</dbReference>
<gene>
    <name evidence="6" type="ordered locus">Fraau_0013</name>
</gene>
<dbReference type="PANTHER" id="PTHR43432">
    <property type="entry name" value="SLR0285 PROTEIN"/>
    <property type="match status" value="1"/>
</dbReference>
<keyword evidence="7" id="KW-1185">Reference proteome</keyword>
<dbReference type="AlphaFoldDB" id="H8KZ33"/>
<accession>H8KZ33</accession>
<dbReference type="GO" id="GO:0051536">
    <property type="term" value="F:iron-sulfur cluster binding"/>
    <property type="evidence" value="ECO:0007669"/>
    <property type="project" value="UniProtKB-KW"/>
</dbReference>
<organism evidence="6 7">
    <name type="scientific">Frateuria aurantia (strain ATCC 33424 / DSM 6220 / KCTC 2777 / LMG 1558 / NBRC 3245 / NCIMB 13370)</name>
    <name type="common">Acetobacter aurantius</name>
    <dbReference type="NCBI Taxonomy" id="767434"/>
    <lineage>
        <taxon>Bacteria</taxon>
        <taxon>Pseudomonadati</taxon>
        <taxon>Pseudomonadota</taxon>
        <taxon>Gammaproteobacteria</taxon>
        <taxon>Lysobacterales</taxon>
        <taxon>Rhodanobacteraceae</taxon>
        <taxon>Frateuria</taxon>
    </lineage>
</organism>